<proteinExistence type="inferred from homology"/>
<evidence type="ECO:0000313" key="4">
    <source>
        <dbReference type="Proteomes" id="UP001073227"/>
    </source>
</evidence>
<comment type="similarity">
    <text evidence="2">Belongs to the short-chain dehydrogenases/reductases (SDR) family.</text>
</comment>
<name>A0ABT3Z5D2_9HYPH</name>
<keyword evidence="4" id="KW-1185">Reference proteome</keyword>
<dbReference type="RefSeq" id="WP_267652592.1">
    <property type="nucleotide sequence ID" value="NZ_JAOVZR010000001.1"/>
</dbReference>
<dbReference type="Pfam" id="PF00106">
    <property type="entry name" value="adh_short"/>
    <property type="match status" value="1"/>
</dbReference>
<evidence type="ECO:0000256" key="1">
    <source>
        <dbReference type="ARBA" id="ARBA00023002"/>
    </source>
</evidence>
<dbReference type="PANTHER" id="PTHR43157">
    <property type="entry name" value="PHOSPHATIDYLINOSITOL-GLYCAN BIOSYNTHESIS CLASS F PROTEIN-RELATED"/>
    <property type="match status" value="1"/>
</dbReference>
<reference evidence="3" key="1">
    <citation type="submission" date="2022-10" db="EMBL/GenBank/DDBJ databases">
        <title>Hoeflea sp. G2-23, isolated from marine algae.</title>
        <authorList>
            <person name="Kristyanto S."/>
            <person name="Kim J.M."/>
            <person name="Jeon C.O."/>
        </authorList>
    </citation>
    <scope>NUCLEOTIDE SEQUENCE</scope>
    <source>
        <strain evidence="3">G2-23</strain>
    </source>
</reference>
<dbReference type="Gene3D" id="3.40.50.720">
    <property type="entry name" value="NAD(P)-binding Rossmann-like Domain"/>
    <property type="match status" value="1"/>
</dbReference>
<keyword evidence="1" id="KW-0560">Oxidoreductase</keyword>
<dbReference type="PANTHER" id="PTHR43157:SF31">
    <property type="entry name" value="PHOSPHATIDYLINOSITOL-GLYCAN BIOSYNTHESIS CLASS F PROTEIN"/>
    <property type="match status" value="1"/>
</dbReference>
<dbReference type="InterPro" id="IPR036291">
    <property type="entry name" value="NAD(P)-bd_dom_sf"/>
</dbReference>
<dbReference type="PRINTS" id="PR00080">
    <property type="entry name" value="SDRFAMILY"/>
</dbReference>
<dbReference type="InterPro" id="IPR002347">
    <property type="entry name" value="SDR_fam"/>
</dbReference>
<dbReference type="EMBL" id="JAOVZR010000001">
    <property type="protein sequence ID" value="MCY0146957.1"/>
    <property type="molecule type" value="Genomic_DNA"/>
</dbReference>
<dbReference type="Proteomes" id="UP001073227">
    <property type="component" value="Unassembled WGS sequence"/>
</dbReference>
<evidence type="ECO:0000313" key="3">
    <source>
        <dbReference type="EMBL" id="MCY0146957.1"/>
    </source>
</evidence>
<sequence>MHKTILITGATDGIGFETAKMLAADGHHLLVHGRNPDKLRQAQAALSALSDDARIETFLADLSHMPDVKALAAAVTQKHTRLDVLINNAGVYTAADPRTDDGLDVRFAVNTYAPYLLTRLLLPLFGASGRVVNLSSAAQAPVDLQALAGKGQLGDGAAYAQSKLALTMWSRSLGLELSKTGPAIIAVNPGSMLGSKMVRQAFGVAGGDLRIGADILVRAAFSEEFASATGTYFDNDSGAFAAPHPDALDPNKCAEIIRVIKAVLADLPNTNGEIQ</sequence>
<gene>
    <name evidence="3" type="ORF">OEG84_04295</name>
</gene>
<comment type="caution">
    <text evidence="3">The sequence shown here is derived from an EMBL/GenBank/DDBJ whole genome shotgun (WGS) entry which is preliminary data.</text>
</comment>
<dbReference type="PRINTS" id="PR00081">
    <property type="entry name" value="GDHRDH"/>
</dbReference>
<organism evidence="3 4">
    <name type="scientific">Hoeflea algicola</name>
    <dbReference type="NCBI Taxonomy" id="2983763"/>
    <lineage>
        <taxon>Bacteria</taxon>
        <taxon>Pseudomonadati</taxon>
        <taxon>Pseudomonadota</taxon>
        <taxon>Alphaproteobacteria</taxon>
        <taxon>Hyphomicrobiales</taxon>
        <taxon>Rhizobiaceae</taxon>
        <taxon>Hoeflea</taxon>
    </lineage>
</organism>
<accession>A0ABT3Z5D2</accession>
<evidence type="ECO:0000256" key="2">
    <source>
        <dbReference type="RuleBase" id="RU000363"/>
    </source>
</evidence>
<dbReference type="SUPFAM" id="SSF51735">
    <property type="entry name" value="NAD(P)-binding Rossmann-fold domains"/>
    <property type="match status" value="1"/>
</dbReference>
<protein>
    <submittedName>
        <fullName evidence="3">SDR family NAD(P)-dependent oxidoreductase</fullName>
    </submittedName>
</protein>
<dbReference type="InterPro" id="IPR020904">
    <property type="entry name" value="Sc_DH/Rdtase_CS"/>
</dbReference>
<dbReference type="PROSITE" id="PS00061">
    <property type="entry name" value="ADH_SHORT"/>
    <property type="match status" value="1"/>
</dbReference>